<evidence type="ECO:0000256" key="5">
    <source>
        <dbReference type="ARBA" id="ARBA00022833"/>
    </source>
</evidence>
<dbReference type="PROSITE" id="PS51981">
    <property type="entry name" value="ZF_RZ"/>
    <property type="match status" value="1"/>
</dbReference>
<accession>A0A9P5JZ32</accession>
<evidence type="ECO:0000313" key="10">
    <source>
        <dbReference type="Proteomes" id="UP000759537"/>
    </source>
</evidence>
<keyword evidence="2" id="KW-0963">Cytoplasm</keyword>
<sequence>MQHTLTPSQAHNHLRMYLFDDFVFRNAIHVEGFSRILASVNSRNRAWDSNQAQDFLDSIVRGNALLRIGDVLRFSPVAVNVGPGSETLSFQKGYFPILEFLSSDLVLKTTMHQNTNKVYTLIDQNYDEFQTTTRACMTSMINGLTWEDSSPAVPASRRNTLSGVIVFKTLSTVLSQYFTRFKHALQNHPELRDFVEDLFQWFSRWAGAVNVSPASFTDSIALSIPAVRNLTLAELEKDVKRLRLITDREYEHTERMRRPVAHAGVTDSHIQQAFISRLAHTYEPPGTSRDGGPRHDNDFTDIGDIRIAPTHEELLCPIAPYLPVFLPMAPHHLPVNSMQRHLDIQFRLLREEMITSIRQSVGEIRRDLETMWAPRILSKRRATTLEKLLASKGGAYRTSGVNSVFFYVYTGAQFAPIKAERRNFTVGLQLDAPPGTARDQNKKKRAEYWDHSKRLQRGSLVALVLIFPDRFQVFLGTIISTGADIGESAKADANMIQLRISFFDAEIELMALRRQPISINASTYAILLDNSIMFEAIQPFLRTLQQAEPTSIPFANTISHSESLDSLQVQPPRYARVPWFRYNLQCLARSGLTIPSLDVKDETAIALARQHLVRSSDLDPSQADALIGALTREVSLIQGPPGTGKSYTGKEILRVLFSSEIKPIVLIAYTNLALDHLLTSILDAKITTNIVRLGSRATDERISQYSLNKLEQLAGHGELDRPRRRQYAILKGVEELMTGIMNQIQLPQLTPEDVERHLDFHYPQHVDSLREPPFWIAEIFRQATEDEEENGEWIEVTRVKKSAQDQEIKGIYGFWKSCRDIEFIRPPPISPKTKGQKKVDPRQAFFNDLGFFGMIPQIPSGERPLEHLVTSGNVWSMSLSERKCLAESWEEEMRRMAYESNLEEFDLLKQRYKEACQTYEDVQDEGRRRLLSNTDLIACTTTGAAKLVSLLTSIAPKVVMVEEAGQVLEAHILASLVPSVEHLICIGDPKQLRPNVSTFTLTMDSTPGRELFKFDRSLMERLSDNGMAMSQINVQRRMRPSISHFVRTILYPKLEDNDLVHHYPPVQGVEKNVFFFSHSNKENAEDDSVSKYNSFEVDMIRDLVLYFLKQGPYDGAGDIAVLCAYLGQLQKVRAALRDLKVAVSVDERDEEQLERTGLAGEDEIGFAQVQVTRHIRIGTVDTFQGQEAKIVIISLVRNSGSFEEGQASIGFLKSINRINVALSRAKHGLYILGNASNLRQNETWRTVLDEMENEDQIGFAFPIICPRHPEAKRFVSKPGELPTLAPEGGCLRACDFRLTCGHVCPSMCHTDQDNHRRMKCNQPCVRVSCPRRHPCPLLCSDDCGDCQFPMYDIRLPCGHVADSVPCHMIENLRAINCIAKVSKRLLECEHSAIMACGKDPFTFTCKEVCGGMTTCCSRRCTSRCHECQTITKEKTIGRSLPSVRSHHRDHACERLLKCQHLCGLPCSSDHSCNPKCSQGCRQRCSHRQCKRPCWEPCPPCMEPCEWRCSHHSCPVVCGSICSRLPCDIPCTKKLACGHECPSVCGEPCDEQQCTSCLPDEEKVDIVDFIMQRKLAEIDLSSGDISERLIKLACGHIFTVETLDGHCNMSEYYQIDPMGVFLATKAPPVNYQTPPSCPTCRGPITTLRYGRVTKRANLDILEQNVASKMSSELEEISKEVEKFTTKLEGANDDAQKISFTPSEKKPEDLYRLAEDRKTQFGKEFEPLPPDAIHQGAMTTIHGFSGEESRAWNKIVRELVKLYRKVAGVARTHGPHVQAYGAALATLYRLELAAIASDPERACDKPEPLAIIEVNKKIGQPPHKADTRFQVEGFFMSIELRYTLAEIAQSRIKGLNTTSREEDITTHAHLWRSYVSFIYESCVRDAKKALTVAQRSTASRLAARAEVNILRGKLELFRFEILTERALLARDGELDGARKKTLSNKAQQEAKATAARMKNLEATYMRSRPAADIEDLKAERAWFAENCRERGDKYVEEYNKLAVHLLTESVYAPLSLQERADIVKAFGFSHRGHFYNCENGHTFVITECGGAMEEARCPECRAPIGGGGHQLNRSNTRAMEFEDIARQQGSGNPHWPWGRGA</sequence>
<dbReference type="Pfam" id="PF13087">
    <property type="entry name" value="AAA_12"/>
    <property type="match status" value="1"/>
</dbReference>
<reference evidence="9" key="2">
    <citation type="journal article" date="2020" name="Nat. Commun.">
        <title>Large-scale genome sequencing of mycorrhizal fungi provides insights into the early evolution of symbiotic traits.</title>
        <authorList>
            <person name="Miyauchi S."/>
            <person name="Kiss E."/>
            <person name="Kuo A."/>
            <person name="Drula E."/>
            <person name="Kohler A."/>
            <person name="Sanchez-Garcia M."/>
            <person name="Morin E."/>
            <person name="Andreopoulos B."/>
            <person name="Barry K.W."/>
            <person name="Bonito G."/>
            <person name="Buee M."/>
            <person name="Carver A."/>
            <person name="Chen C."/>
            <person name="Cichocki N."/>
            <person name="Clum A."/>
            <person name="Culley D."/>
            <person name="Crous P.W."/>
            <person name="Fauchery L."/>
            <person name="Girlanda M."/>
            <person name="Hayes R.D."/>
            <person name="Keri Z."/>
            <person name="LaButti K."/>
            <person name="Lipzen A."/>
            <person name="Lombard V."/>
            <person name="Magnuson J."/>
            <person name="Maillard F."/>
            <person name="Murat C."/>
            <person name="Nolan M."/>
            <person name="Ohm R.A."/>
            <person name="Pangilinan J."/>
            <person name="Pereira M.F."/>
            <person name="Perotto S."/>
            <person name="Peter M."/>
            <person name="Pfister S."/>
            <person name="Riley R."/>
            <person name="Sitrit Y."/>
            <person name="Stielow J.B."/>
            <person name="Szollosi G."/>
            <person name="Zifcakova L."/>
            <person name="Stursova M."/>
            <person name="Spatafora J.W."/>
            <person name="Tedersoo L."/>
            <person name="Vaario L.M."/>
            <person name="Yamada A."/>
            <person name="Yan M."/>
            <person name="Wang P."/>
            <person name="Xu J."/>
            <person name="Bruns T."/>
            <person name="Baldrian P."/>
            <person name="Vilgalys R."/>
            <person name="Dunand C."/>
            <person name="Henrissat B."/>
            <person name="Grigoriev I.V."/>
            <person name="Hibbett D."/>
            <person name="Nagy L.G."/>
            <person name="Martin F.M."/>
        </authorList>
    </citation>
    <scope>NUCLEOTIDE SEQUENCE</scope>
    <source>
        <strain evidence="9">Prilba</strain>
    </source>
</reference>
<evidence type="ECO:0000259" key="8">
    <source>
        <dbReference type="PROSITE" id="PS51981"/>
    </source>
</evidence>
<organism evidence="9 10">
    <name type="scientific">Russula ochroleuca</name>
    <dbReference type="NCBI Taxonomy" id="152965"/>
    <lineage>
        <taxon>Eukaryota</taxon>
        <taxon>Fungi</taxon>
        <taxon>Dikarya</taxon>
        <taxon>Basidiomycota</taxon>
        <taxon>Agaricomycotina</taxon>
        <taxon>Agaricomycetes</taxon>
        <taxon>Russulales</taxon>
        <taxon>Russulaceae</taxon>
        <taxon>Russula</taxon>
    </lineage>
</organism>
<dbReference type="InterPro" id="IPR045055">
    <property type="entry name" value="DNA2/NAM7-like"/>
</dbReference>
<keyword evidence="6" id="KW-0391">Immunity</keyword>
<reference evidence="9" key="1">
    <citation type="submission" date="2019-10" db="EMBL/GenBank/DDBJ databases">
        <authorList>
            <consortium name="DOE Joint Genome Institute"/>
            <person name="Kuo A."/>
            <person name="Miyauchi S."/>
            <person name="Kiss E."/>
            <person name="Drula E."/>
            <person name="Kohler A."/>
            <person name="Sanchez-Garcia M."/>
            <person name="Andreopoulos B."/>
            <person name="Barry K.W."/>
            <person name="Bonito G."/>
            <person name="Buee M."/>
            <person name="Carver A."/>
            <person name="Chen C."/>
            <person name="Cichocki N."/>
            <person name="Clum A."/>
            <person name="Culley D."/>
            <person name="Crous P.W."/>
            <person name="Fauchery L."/>
            <person name="Girlanda M."/>
            <person name="Hayes R."/>
            <person name="Keri Z."/>
            <person name="LaButti K."/>
            <person name="Lipzen A."/>
            <person name="Lombard V."/>
            <person name="Magnuson J."/>
            <person name="Maillard F."/>
            <person name="Morin E."/>
            <person name="Murat C."/>
            <person name="Nolan M."/>
            <person name="Ohm R."/>
            <person name="Pangilinan J."/>
            <person name="Pereira M."/>
            <person name="Perotto S."/>
            <person name="Peter M."/>
            <person name="Riley R."/>
            <person name="Sitrit Y."/>
            <person name="Stielow B."/>
            <person name="Szollosi G."/>
            <person name="Zifcakova L."/>
            <person name="Stursova M."/>
            <person name="Spatafora J.W."/>
            <person name="Tedersoo L."/>
            <person name="Vaario L.-M."/>
            <person name="Yamada A."/>
            <person name="Yan M."/>
            <person name="Wang P."/>
            <person name="Xu J."/>
            <person name="Bruns T."/>
            <person name="Baldrian P."/>
            <person name="Vilgalys R."/>
            <person name="Henrissat B."/>
            <person name="Grigoriev I.V."/>
            <person name="Hibbett D."/>
            <person name="Nagy L.G."/>
            <person name="Martin F.M."/>
        </authorList>
    </citation>
    <scope>NUCLEOTIDE SEQUENCE</scope>
    <source>
        <strain evidence="9">Prilba</strain>
    </source>
</reference>
<evidence type="ECO:0000313" key="9">
    <source>
        <dbReference type="EMBL" id="KAF8470511.1"/>
    </source>
</evidence>
<dbReference type="PANTHER" id="PTHR10887">
    <property type="entry name" value="DNA2/NAM7 HELICASE FAMILY"/>
    <property type="match status" value="1"/>
</dbReference>
<keyword evidence="5" id="KW-0862">Zinc</keyword>
<comment type="subcellular location">
    <subcellularLocation>
        <location evidence="1">Cytoplasm</location>
    </subcellularLocation>
</comment>
<evidence type="ECO:0000256" key="7">
    <source>
        <dbReference type="SAM" id="Coils"/>
    </source>
</evidence>
<dbReference type="GO" id="GO:0002376">
    <property type="term" value="P:immune system process"/>
    <property type="evidence" value="ECO:0007669"/>
    <property type="project" value="UniProtKB-KW"/>
</dbReference>
<dbReference type="GO" id="GO:0031048">
    <property type="term" value="P:regulatory ncRNA-mediated heterochromatin formation"/>
    <property type="evidence" value="ECO:0007669"/>
    <property type="project" value="TreeGrafter"/>
</dbReference>
<dbReference type="EMBL" id="WHVB01000025">
    <property type="protein sequence ID" value="KAF8470511.1"/>
    <property type="molecule type" value="Genomic_DNA"/>
</dbReference>
<keyword evidence="3" id="KW-0479">Metal-binding</keyword>
<proteinExistence type="predicted"/>
<evidence type="ECO:0000256" key="1">
    <source>
        <dbReference type="ARBA" id="ARBA00004496"/>
    </source>
</evidence>
<dbReference type="Gene3D" id="3.40.50.300">
    <property type="entry name" value="P-loop containing nucleotide triphosphate hydrolases"/>
    <property type="match status" value="3"/>
</dbReference>
<dbReference type="Pfam" id="PF20173">
    <property type="entry name" value="ZnF_RZ-type"/>
    <property type="match status" value="1"/>
</dbReference>
<evidence type="ECO:0000256" key="4">
    <source>
        <dbReference type="ARBA" id="ARBA00022771"/>
    </source>
</evidence>
<dbReference type="InterPro" id="IPR041679">
    <property type="entry name" value="DNA2/NAM7-like_C"/>
</dbReference>
<dbReference type="InterPro" id="IPR041677">
    <property type="entry name" value="DNA2/NAM7_AAA_11"/>
</dbReference>
<gene>
    <name evidence="9" type="ORF">DFH94DRAFT_771793</name>
</gene>
<name>A0A9P5JZ32_9AGAM</name>
<keyword evidence="7" id="KW-0175">Coiled coil</keyword>
<evidence type="ECO:0000256" key="3">
    <source>
        <dbReference type="ARBA" id="ARBA00022723"/>
    </source>
</evidence>
<dbReference type="Pfam" id="PF13086">
    <property type="entry name" value="AAA_11"/>
    <property type="match status" value="1"/>
</dbReference>
<dbReference type="InterPro" id="IPR027417">
    <property type="entry name" value="P-loop_NTPase"/>
</dbReference>
<dbReference type="Proteomes" id="UP000759537">
    <property type="component" value="Unassembled WGS sequence"/>
</dbReference>
<evidence type="ECO:0000256" key="6">
    <source>
        <dbReference type="ARBA" id="ARBA00022859"/>
    </source>
</evidence>
<keyword evidence="4" id="KW-0863">Zinc-finger</keyword>
<keyword evidence="10" id="KW-1185">Reference proteome</keyword>
<dbReference type="InterPro" id="IPR046439">
    <property type="entry name" value="ZF_RZ_dom"/>
</dbReference>
<protein>
    <recommendedName>
        <fullName evidence="8">RZ-type domain-containing protein</fullName>
    </recommendedName>
</protein>
<evidence type="ECO:0000256" key="2">
    <source>
        <dbReference type="ARBA" id="ARBA00022490"/>
    </source>
</evidence>
<dbReference type="OrthoDB" id="2423195at2759"/>
<dbReference type="InterPro" id="IPR047187">
    <property type="entry name" value="SF1_C_Upf1"/>
</dbReference>
<dbReference type="SUPFAM" id="SSF52540">
    <property type="entry name" value="P-loop containing nucleoside triphosphate hydrolases"/>
    <property type="match status" value="1"/>
</dbReference>
<dbReference type="GO" id="GO:0008270">
    <property type="term" value="F:zinc ion binding"/>
    <property type="evidence" value="ECO:0007669"/>
    <property type="project" value="UniProtKB-KW"/>
</dbReference>
<dbReference type="PANTHER" id="PTHR10887:SF445">
    <property type="entry name" value="NFX1-TYPE ZINC FINGER-CONTAINING PROTEIN 1"/>
    <property type="match status" value="1"/>
</dbReference>
<feature type="coiled-coil region" evidence="7">
    <location>
        <begin position="1665"/>
        <end position="1692"/>
    </location>
</feature>
<feature type="domain" description="RZ-type" evidence="8">
    <location>
        <begin position="2012"/>
        <end position="2085"/>
    </location>
</feature>
<dbReference type="CDD" id="cd18808">
    <property type="entry name" value="SF1_C_Upf1"/>
    <property type="match status" value="1"/>
</dbReference>
<dbReference type="GO" id="GO:0004386">
    <property type="term" value="F:helicase activity"/>
    <property type="evidence" value="ECO:0007669"/>
    <property type="project" value="InterPro"/>
</dbReference>
<comment type="caution">
    <text evidence="9">The sequence shown here is derived from an EMBL/GenBank/DDBJ whole genome shotgun (WGS) entry which is preliminary data.</text>
</comment>
<dbReference type="CDD" id="cd06008">
    <property type="entry name" value="NF-X1-zinc-finger"/>
    <property type="match status" value="1"/>
</dbReference>
<dbReference type="GO" id="GO:0005737">
    <property type="term" value="C:cytoplasm"/>
    <property type="evidence" value="ECO:0007669"/>
    <property type="project" value="UniProtKB-SubCell"/>
</dbReference>
<dbReference type="GO" id="GO:0031380">
    <property type="term" value="C:nuclear RNA-directed RNA polymerase complex"/>
    <property type="evidence" value="ECO:0007669"/>
    <property type="project" value="TreeGrafter"/>
</dbReference>